<dbReference type="InterPro" id="IPR023646">
    <property type="entry name" value="Prisomal_replication_PriB"/>
</dbReference>
<evidence type="ECO:0000256" key="4">
    <source>
        <dbReference type="HAMAP-Rule" id="MF_00720"/>
    </source>
</evidence>
<accession>A0A8J7FKF5</accession>
<evidence type="ECO:0000256" key="3">
    <source>
        <dbReference type="ARBA" id="ARBA00023125"/>
    </source>
</evidence>
<sequence>MRNRILLEGILDTVLTLRQTPAGIPIVEGELLHESEQHEAGLTRKVKCVVKIVVIGKPAEQFCRIPVHSTVRCKGFLAALNHRQPDRLVMHIDEYEFSESRKDHVPT</sequence>
<dbReference type="HAMAP" id="MF_00720">
    <property type="entry name" value="PriB"/>
    <property type="match status" value="1"/>
</dbReference>
<keyword evidence="3 4" id="KW-0238">DNA-binding</keyword>
<protein>
    <recommendedName>
        <fullName evidence="4">Replication restart protein PriB</fullName>
    </recommendedName>
</protein>
<dbReference type="PROSITE" id="PS50935">
    <property type="entry name" value="SSB"/>
    <property type="match status" value="1"/>
</dbReference>
<comment type="similarity">
    <text evidence="4">Belongs to the PriB family.</text>
</comment>
<gene>
    <name evidence="4 5" type="primary">priB</name>
    <name evidence="5" type="ORF">INR99_09725</name>
</gene>
<comment type="subunit">
    <text evidence="4">Homodimer. Interacts with PriA and DnaT. Component of the replication restart primosome. Primosome assembly occurs via a 'hand-off' mechanism. PriA binds to replication forks, subsequently PriB then DnaT bind; DnaT then displaces ssDNA to generate the helicase loading substrate.</text>
</comment>
<dbReference type="InterPro" id="IPR000424">
    <property type="entry name" value="Primosome_PriB/ssb"/>
</dbReference>
<evidence type="ECO:0000256" key="1">
    <source>
        <dbReference type="ARBA" id="ARBA00022515"/>
    </source>
</evidence>
<evidence type="ECO:0000256" key="2">
    <source>
        <dbReference type="ARBA" id="ARBA00022705"/>
    </source>
</evidence>
<reference evidence="5 6" key="1">
    <citation type="submission" date="2020-10" db="EMBL/GenBank/DDBJ databases">
        <title>The genome sequence of Chitinilyticum litopenaei 4Y14.</title>
        <authorList>
            <person name="Liu Y."/>
        </authorList>
    </citation>
    <scope>NUCLEOTIDE SEQUENCE [LARGE SCALE GENOMIC DNA]</scope>
    <source>
        <strain evidence="5 6">4Y14</strain>
    </source>
</reference>
<comment type="caution">
    <text evidence="5">The sequence shown here is derived from an EMBL/GenBank/DDBJ whole genome shotgun (WGS) entry which is preliminary data.</text>
</comment>
<comment type="function">
    <text evidence="4">Involved in the restart of stalled replication forks, which reloads the replicative helicase on sites other than the origin of replication; the PriA-PriB pathway is the major replication restart pathway. During primosome assembly it facilitates complex formation between PriA and DnaT on DNA; stabilizes PriA on DNA. Stimulates the DNA unwinding activity of PriA helicase.</text>
</comment>
<dbReference type="Pfam" id="PF22657">
    <property type="entry name" value="SSB_1"/>
    <property type="match status" value="1"/>
</dbReference>
<dbReference type="NCBIfam" id="TIGR04418">
    <property type="entry name" value="PriB_gamma"/>
    <property type="match status" value="1"/>
</dbReference>
<dbReference type="PIRSF" id="PIRSF003135">
    <property type="entry name" value="Primosomal_n"/>
    <property type="match status" value="1"/>
</dbReference>
<dbReference type="AlphaFoldDB" id="A0A8J7FKF5"/>
<dbReference type="Gene3D" id="2.40.50.140">
    <property type="entry name" value="Nucleic acid-binding proteins"/>
    <property type="match status" value="1"/>
</dbReference>
<dbReference type="GO" id="GO:1990077">
    <property type="term" value="C:primosome complex"/>
    <property type="evidence" value="ECO:0007669"/>
    <property type="project" value="UniProtKB-UniRule"/>
</dbReference>
<name>A0A8J7FKF5_9NEIS</name>
<keyword evidence="1 4" id="KW-0639">Primosome</keyword>
<dbReference type="RefSeq" id="WP_194116162.1">
    <property type="nucleotide sequence ID" value="NZ_JADFUA010000005.1"/>
</dbReference>
<evidence type="ECO:0000313" key="6">
    <source>
        <dbReference type="Proteomes" id="UP000604481"/>
    </source>
</evidence>
<dbReference type="SUPFAM" id="SSF50249">
    <property type="entry name" value="Nucleic acid-binding proteins"/>
    <property type="match status" value="1"/>
</dbReference>
<dbReference type="GO" id="GO:0003697">
    <property type="term" value="F:single-stranded DNA binding"/>
    <property type="evidence" value="ECO:0007669"/>
    <property type="project" value="UniProtKB-UniRule"/>
</dbReference>
<evidence type="ECO:0000313" key="5">
    <source>
        <dbReference type="EMBL" id="MBE9609632.1"/>
    </source>
</evidence>
<proteinExistence type="inferred from homology"/>
<organism evidence="5 6">
    <name type="scientific">Chitinilyticum piscinae</name>
    <dbReference type="NCBI Taxonomy" id="2866724"/>
    <lineage>
        <taxon>Bacteria</taxon>
        <taxon>Pseudomonadati</taxon>
        <taxon>Pseudomonadota</taxon>
        <taxon>Betaproteobacteria</taxon>
        <taxon>Neisseriales</taxon>
        <taxon>Chitinibacteraceae</taxon>
        <taxon>Chitinilyticum</taxon>
    </lineage>
</organism>
<keyword evidence="6" id="KW-1185">Reference proteome</keyword>
<dbReference type="EMBL" id="JADFUA010000005">
    <property type="protein sequence ID" value="MBE9609632.1"/>
    <property type="molecule type" value="Genomic_DNA"/>
</dbReference>
<dbReference type="InterPro" id="IPR012340">
    <property type="entry name" value="NA-bd_OB-fold"/>
</dbReference>
<dbReference type="Proteomes" id="UP000604481">
    <property type="component" value="Unassembled WGS sequence"/>
</dbReference>
<dbReference type="GO" id="GO:0006269">
    <property type="term" value="P:DNA replication, synthesis of primer"/>
    <property type="evidence" value="ECO:0007669"/>
    <property type="project" value="UniProtKB-KW"/>
</dbReference>
<keyword evidence="2 4" id="KW-0235">DNA replication</keyword>